<dbReference type="AlphaFoldDB" id="A0A0H4VJG5"/>
<dbReference type="SUPFAM" id="SSF141371">
    <property type="entry name" value="PilZ domain-like"/>
    <property type="match status" value="1"/>
</dbReference>
<dbReference type="STRING" id="1648404.CP97_01065"/>
<name>A0A0H4VJG5_9SPHN</name>
<evidence type="ECO:0000313" key="2">
    <source>
        <dbReference type="Proteomes" id="UP000059113"/>
    </source>
</evidence>
<organism evidence="1 2">
    <name type="scientific">Aurantiacibacter atlanticus</name>
    <dbReference type="NCBI Taxonomy" id="1648404"/>
    <lineage>
        <taxon>Bacteria</taxon>
        <taxon>Pseudomonadati</taxon>
        <taxon>Pseudomonadota</taxon>
        <taxon>Alphaproteobacteria</taxon>
        <taxon>Sphingomonadales</taxon>
        <taxon>Erythrobacteraceae</taxon>
        <taxon>Aurantiacibacter</taxon>
    </lineage>
</organism>
<dbReference type="Proteomes" id="UP000059113">
    <property type="component" value="Chromosome"/>
</dbReference>
<evidence type="ECO:0000313" key="1">
    <source>
        <dbReference type="EMBL" id="AKQ43031.2"/>
    </source>
</evidence>
<evidence type="ECO:0008006" key="3">
    <source>
        <dbReference type="Google" id="ProtNLM"/>
    </source>
</evidence>
<sequence length="80" mass="8802">MKIGTRAWHRAKLADLTPSGFQVATFDAPARGTPLYIRFAGLQMQHAEVCWGKDGMVGCRFLSELSSYVFEHIVGTVSAN</sequence>
<protein>
    <recommendedName>
        <fullName evidence="3">PilZ domain-containing protein</fullName>
    </recommendedName>
</protein>
<reference evidence="2" key="2">
    <citation type="submission" date="2015-04" db="EMBL/GenBank/DDBJ databases">
        <title>The complete genome sequence of Erythrobacter sp. s21-N3.</title>
        <authorList>
            <person name="Zhuang L."/>
            <person name="Liu Y."/>
            <person name="Shao Z."/>
        </authorList>
    </citation>
    <scope>NUCLEOTIDE SEQUENCE [LARGE SCALE GENOMIC DNA]</scope>
    <source>
        <strain evidence="2">s21-N3</strain>
    </source>
</reference>
<dbReference type="EMBL" id="CP011310">
    <property type="protein sequence ID" value="AKQ43031.2"/>
    <property type="molecule type" value="Genomic_DNA"/>
</dbReference>
<proteinExistence type="predicted"/>
<dbReference type="KEGG" id="ery:CP97_01065"/>
<reference evidence="1 2" key="1">
    <citation type="journal article" date="2015" name="Int. J. Syst. Evol. Microbiol.">
        <title>Erythrobacter atlanticus sp. nov., a bacterium from ocean sediment able to degrade polycyclic aromatic hydrocarbons.</title>
        <authorList>
            <person name="Zhuang L."/>
            <person name="Liu Y."/>
            <person name="Wang L."/>
            <person name="Wang W."/>
            <person name="Shao Z."/>
        </authorList>
    </citation>
    <scope>NUCLEOTIDE SEQUENCE [LARGE SCALE GENOMIC DNA]</scope>
    <source>
        <strain evidence="2">s21-N3</strain>
    </source>
</reference>
<accession>A0A0H4VJG5</accession>
<keyword evidence="2" id="KW-1185">Reference proteome</keyword>
<gene>
    <name evidence="1" type="ORF">CP97_01065</name>
</gene>